<dbReference type="PANTHER" id="PTHR43792:SF1">
    <property type="entry name" value="N-ACETYLTRANSFERASE DOMAIN-CONTAINING PROTEIN"/>
    <property type="match status" value="1"/>
</dbReference>
<dbReference type="SUPFAM" id="SSF55729">
    <property type="entry name" value="Acyl-CoA N-acyltransferases (Nat)"/>
    <property type="match status" value="1"/>
</dbReference>
<dbReference type="InterPro" id="IPR016181">
    <property type="entry name" value="Acyl_CoA_acyltransferase"/>
</dbReference>
<protein>
    <submittedName>
        <fullName evidence="2">GNAT family N-acetyltransferase</fullName>
    </submittedName>
</protein>
<keyword evidence="2" id="KW-0808">Transferase</keyword>
<gene>
    <name evidence="2" type="ORF">F8154_14785</name>
</gene>
<dbReference type="Proteomes" id="UP000432715">
    <property type="component" value="Unassembled WGS sequence"/>
</dbReference>
<comment type="caution">
    <text evidence="2">The sequence shown here is derived from an EMBL/GenBank/DDBJ whole genome shotgun (WGS) entry which is preliminary data.</text>
</comment>
<evidence type="ECO:0000259" key="1">
    <source>
        <dbReference type="Pfam" id="PF13302"/>
    </source>
</evidence>
<keyword evidence="3" id="KW-1185">Reference proteome</keyword>
<accession>A0A6I0FBF4</accession>
<name>A0A6I0FBF4_9FIRM</name>
<dbReference type="GO" id="GO:0016747">
    <property type="term" value="F:acyltransferase activity, transferring groups other than amino-acyl groups"/>
    <property type="evidence" value="ECO:0007669"/>
    <property type="project" value="InterPro"/>
</dbReference>
<evidence type="ECO:0000313" key="3">
    <source>
        <dbReference type="Proteomes" id="UP000432715"/>
    </source>
</evidence>
<evidence type="ECO:0000313" key="2">
    <source>
        <dbReference type="EMBL" id="KAB3529429.1"/>
    </source>
</evidence>
<dbReference type="InterPro" id="IPR000182">
    <property type="entry name" value="GNAT_dom"/>
</dbReference>
<dbReference type="Pfam" id="PF13302">
    <property type="entry name" value="Acetyltransf_3"/>
    <property type="match status" value="1"/>
</dbReference>
<dbReference type="RefSeq" id="WP_151862381.1">
    <property type="nucleotide sequence ID" value="NZ_WBZC01000087.1"/>
</dbReference>
<dbReference type="InterPro" id="IPR051531">
    <property type="entry name" value="N-acetyltransferase"/>
</dbReference>
<dbReference type="PANTHER" id="PTHR43792">
    <property type="entry name" value="GNAT FAMILY, PUTATIVE (AFU_ORTHOLOGUE AFUA_3G00765)-RELATED-RELATED"/>
    <property type="match status" value="1"/>
</dbReference>
<feature type="domain" description="N-acetyltransferase" evidence="1">
    <location>
        <begin position="9"/>
        <end position="144"/>
    </location>
</feature>
<sequence length="180" mass="20898">MMRGNLIALEPMDIKKHAEGYFNVSQDENIHKYVGNTVPVSIDDIIKLLNSYDEYFVNWMIISNETQDVIGIIRLGKPVIENGLLVAGESQRLHSNYWRKGYMREAKKLFYEYVFNELSVDVLYADVWEGNINSIKSLESSGYKLIETQFDIFSKSGKSTAKYIYSFTKEDYLMRKSSEL</sequence>
<dbReference type="OrthoDB" id="9785602at2"/>
<organism evidence="2 3">
    <name type="scientific">Alkaliphilus pronyensis</name>
    <dbReference type="NCBI Taxonomy" id="1482732"/>
    <lineage>
        <taxon>Bacteria</taxon>
        <taxon>Bacillati</taxon>
        <taxon>Bacillota</taxon>
        <taxon>Clostridia</taxon>
        <taxon>Peptostreptococcales</taxon>
        <taxon>Natronincolaceae</taxon>
        <taxon>Alkaliphilus</taxon>
    </lineage>
</organism>
<dbReference type="AlphaFoldDB" id="A0A6I0FBF4"/>
<dbReference type="Gene3D" id="3.40.630.30">
    <property type="match status" value="1"/>
</dbReference>
<proteinExistence type="predicted"/>
<dbReference type="EMBL" id="WBZC01000087">
    <property type="protein sequence ID" value="KAB3529429.1"/>
    <property type="molecule type" value="Genomic_DNA"/>
</dbReference>
<reference evidence="2 3" key="1">
    <citation type="submission" date="2019-10" db="EMBL/GenBank/DDBJ databases">
        <title>Alkaliphilus serpentinus sp. nov. and Alkaliphilus pronyensis sp. nov., two novel anaerobic alkaliphilic species isolated from the serpentinized-hosted hydrothermal field of the Prony Bay (New Caledonia).</title>
        <authorList>
            <person name="Postec A."/>
        </authorList>
    </citation>
    <scope>NUCLEOTIDE SEQUENCE [LARGE SCALE GENOMIC DNA]</scope>
    <source>
        <strain evidence="2 3">LacV</strain>
    </source>
</reference>